<keyword evidence="1" id="KW-0677">Repeat</keyword>
<evidence type="ECO:0000259" key="2">
    <source>
        <dbReference type="PROSITE" id="PS51903"/>
    </source>
</evidence>
<dbReference type="PANTHER" id="PTHR47016:SF5">
    <property type="entry name" value="CLP DOMAIN SUPERFAMILY PROTEIN"/>
    <property type="match status" value="1"/>
</dbReference>
<dbReference type="AlphaFoldDB" id="A0A7W7Q0Q6"/>
<feature type="domain" description="Clp R" evidence="2">
    <location>
        <begin position="2"/>
        <end position="145"/>
    </location>
</feature>
<dbReference type="GO" id="GO:0006508">
    <property type="term" value="P:proteolysis"/>
    <property type="evidence" value="ECO:0007669"/>
    <property type="project" value="UniProtKB-KW"/>
</dbReference>
<gene>
    <name evidence="3" type="ORF">FHR82_001049</name>
</gene>
<dbReference type="Pfam" id="PF02861">
    <property type="entry name" value="Clp_N"/>
    <property type="match status" value="2"/>
</dbReference>
<organism evidence="3 4">
    <name type="scientific">Actinophytocola algeriensis</name>
    <dbReference type="NCBI Taxonomy" id="1768010"/>
    <lineage>
        <taxon>Bacteria</taxon>
        <taxon>Bacillati</taxon>
        <taxon>Actinomycetota</taxon>
        <taxon>Actinomycetes</taxon>
        <taxon>Pseudonocardiales</taxon>
        <taxon>Pseudonocardiaceae</taxon>
    </lineage>
</organism>
<name>A0A7W7Q0Q6_9PSEU</name>
<keyword evidence="3" id="KW-0547">Nucleotide-binding</keyword>
<protein>
    <submittedName>
        <fullName evidence="3">ATP-dependent Clp protease ATP-binding subunit ClpC</fullName>
    </submittedName>
</protein>
<dbReference type="InterPro" id="IPR036628">
    <property type="entry name" value="Clp_N_dom_sf"/>
</dbReference>
<dbReference type="GO" id="GO:0008233">
    <property type="term" value="F:peptidase activity"/>
    <property type="evidence" value="ECO:0007669"/>
    <property type="project" value="UniProtKB-KW"/>
</dbReference>
<dbReference type="RefSeq" id="WP_184809033.1">
    <property type="nucleotide sequence ID" value="NZ_JACHJQ010000001.1"/>
</dbReference>
<keyword evidence="3" id="KW-0645">Protease</keyword>
<keyword evidence="4" id="KW-1185">Reference proteome</keyword>
<dbReference type="InterPro" id="IPR044217">
    <property type="entry name" value="CLPT1/2"/>
</dbReference>
<dbReference type="EMBL" id="JACHJQ010000001">
    <property type="protein sequence ID" value="MBB4904839.1"/>
    <property type="molecule type" value="Genomic_DNA"/>
</dbReference>
<dbReference type="Proteomes" id="UP000520767">
    <property type="component" value="Unassembled WGS sequence"/>
</dbReference>
<accession>A0A7W7Q0Q6</accession>
<dbReference type="Gene3D" id="1.10.1780.10">
    <property type="entry name" value="Clp, N-terminal domain"/>
    <property type="match status" value="2"/>
</dbReference>
<dbReference type="SUPFAM" id="SSF81923">
    <property type="entry name" value="Double Clp-N motif"/>
    <property type="match status" value="2"/>
</dbReference>
<comment type="caution">
    <text evidence="3">The sequence shown here is derived from an EMBL/GenBank/DDBJ whole genome shotgun (WGS) entry which is preliminary data.</text>
</comment>
<reference evidence="3 4" key="1">
    <citation type="submission" date="2020-08" db="EMBL/GenBank/DDBJ databases">
        <title>Genomic Encyclopedia of Type Strains, Phase III (KMG-III): the genomes of soil and plant-associated and newly described type strains.</title>
        <authorList>
            <person name="Whitman W."/>
        </authorList>
    </citation>
    <scope>NUCLEOTIDE SEQUENCE [LARGE SCALE GENOMIC DNA]</scope>
    <source>
        <strain evidence="3 4">CECT 8960</strain>
    </source>
</reference>
<evidence type="ECO:0000313" key="3">
    <source>
        <dbReference type="EMBL" id="MBB4904839.1"/>
    </source>
</evidence>
<evidence type="ECO:0000313" key="4">
    <source>
        <dbReference type="Proteomes" id="UP000520767"/>
    </source>
</evidence>
<dbReference type="PANTHER" id="PTHR47016">
    <property type="entry name" value="ATP-DEPENDENT CLP PROTEASE ATP-BINDING SUBUNIT CLPT1, CHLOROPLASTIC"/>
    <property type="match status" value="1"/>
</dbReference>
<evidence type="ECO:0000256" key="1">
    <source>
        <dbReference type="PROSITE-ProRule" id="PRU01251"/>
    </source>
</evidence>
<sequence length="327" mass="35190">MFERFTAEARSVVVRAQEEARGLQHDYIGTEHILLGLFSMPTSAAARALRNLGVTAAMIRTGVEEMVGKGTKEAPPGHIPFTKRAKKVLELSLREALQLKHNYIGTEHILLALEREGEGVAARILAGLVHDITAIRTAVSAVLAEGTHEHSGGWSATPRTNAAEEVVTAAQALAGDAPMGSHHLLEALIRAEGSMAAKVLADLGVDAAAVASKVDEFDTEDTSDATPEELAARKMELRVENDEVHLVFRDSATLDLAKAVTGLVEGPLTATGPVTGKFVPLWTKTNQLLLSLLQTLKDDPLPESTPRDKAALLVRRVLHDRLRRREG</sequence>
<dbReference type="PROSITE" id="PS51903">
    <property type="entry name" value="CLP_R"/>
    <property type="match status" value="1"/>
</dbReference>
<proteinExistence type="predicted"/>
<keyword evidence="3" id="KW-0067">ATP-binding</keyword>
<keyword evidence="3" id="KW-0378">Hydrolase</keyword>
<dbReference type="GO" id="GO:0005524">
    <property type="term" value="F:ATP binding"/>
    <property type="evidence" value="ECO:0007669"/>
    <property type="project" value="UniProtKB-KW"/>
</dbReference>
<dbReference type="InterPro" id="IPR004176">
    <property type="entry name" value="Clp_R_N"/>
</dbReference>